<feature type="transmembrane region" description="Helical" evidence="8">
    <location>
        <begin position="7"/>
        <end position="33"/>
    </location>
</feature>
<feature type="transmembrane region" description="Helical" evidence="8">
    <location>
        <begin position="87"/>
        <end position="107"/>
    </location>
</feature>
<feature type="domain" description="Major facilitator superfamily (MFS) profile" evidence="9">
    <location>
        <begin position="11"/>
        <end position="458"/>
    </location>
</feature>
<keyword evidence="3 7" id="KW-0813">Transport</keyword>
<evidence type="ECO:0000256" key="1">
    <source>
        <dbReference type="ARBA" id="ARBA00004141"/>
    </source>
</evidence>
<keyword evidence="11" id="KW-1185">Reference proteome</keyword>
<dbReference type="PROSITE" id="PS50850">
    <property type="entry name" value="MFS"/>
    <property type="match status" value="1"/>
</dbReference>
<dbReference type="OrthoDB" id="6612291at2759"/>
<reference evidence="10 11" key="1">
    <citation type="submission" date="2015-01" db="EMBL/GenBank/DDBJ databases">
        <title>The Genome Sequence of Ochroconis gallopava CBS43764.</title>
        <authorList>
            <consortium name="The Broad Institute Genomics Platform"/>
            <person name="Cuomo C."/>
            <person name="de Hoog S."/>
            <person name="Gorbushina A."/>
            <person name="Stielow B."/>
            <person name="Teixiera M."/>
            <person name="Abouelleil A."/>
            <person name="Chapman S.B."/>
            <person name="Priest M."/>
            <person name="Young S.K."/>
            <person name="Wortman J."/>
            <person name="Nusbaum C."/>
            <person name="Birren B."/>
        </authorList>
    </citation>
    <scope>NUCLEOTIDE SEQUENCE [LARGE SCALE GENOMIC DNA]</scope>
    <source>
        <strain evidence="10 11">CBS 43764</strain>
    </source>
</reference>
<dbReference type="InterPro" id="IPR003663">
    <property type="entry name" value="Sugar/inositol_transpt"/>
</dbReference>
<dbReference type="PROSITE" id="PS00217">
    <property type="entry name" value="SUGAR_TRANSPORT_2"/>
    <property type="match status" value="1"/>
</dbReference>
<dbReference type="InterPro" id="IPR050360">
    <property type="entry name" value="MFS_Sugar_Transporters"/>
</dbReference>
<dbReference type="AlphaFoldDB" id="A0A0D1YU96"/>
<evidence type="ECO:0000259" key="9">
    <source>
        <dbReference type="PROSITE" id="PS50850"/>
    </source>
</evidence>
<evidence type="ECO:0000256" key="7">
    <source>
        <dbReference type="RuleBase" id="RU003346"/>
    </source>
</evidence>
<feature type="transmembrane region" description="Helical" evidence="8">
    <location>
        <begin position="336"/>
        <end position="357"/>
    </location>
</feature>
<dbReference type="PANTHER" id="PTHR48022">
    <property type="entry name" value="PLASTIDIC GLUCOSE TRANSPORTER 4"/>
    <property type="match status" value="1"/>
</dbReference>
<evidence type="ECO:0000256" key="5">
    <source>
        <dbReference type="ARBA" id="ARBA00022989"/>
    </source>
</evidence>
<sequence>MVKTTAYNLGVGIIVAVGSFTYGFGFASFATSIGQPGFYEYFKLSTTGPKASYTNSVIGAVNALFFFGAVVGALTGGPFADRYGRRTCLLTASIIAIIGGALTAGSVHIAMLIVVRILQGAGLGALATVTPIYLAETSTASKRGLLTGLHGFFLVFGYNTSAWVGLGCFFSKNLTFQWRGPLAFTCIPPLILAIGCLFVPESPRWLIIQDRIDEAWTTTQRLHHDPNDMNDIAAREEFYQMRKQIEYESQFPSGYWAILSTPSYMKRAFLSCFVQWAANSTGALVINYYSVIIYANLGLTGCLPLLMYCIYTLIGALGNLFSLLTIDKTGRRPSLIIGFSGVLIALVIETAMIAQYVDVAVPNKAGQKVAIFAIMFFVFFYGLFIDAASFIYSSEIYPTHIRARGVAMATATYFIACITYVTPGATAIAKIGWRYFLVFVCLTVITVLVLYFMYPETKGRSLEELAELFGDTVVVHVTEKSGATEEERRRLEEEIKTEVVMNENAMPGVKA</sequence>
<dbReference type="GeneID" id="27312534"/>
<feature type="transmembrane region" description="Helical" evidence="8">
    <location>
        <begin position="113"/>
        <end position="134"/>
    </location>
</feature>
<protein>
    <recommendedName>
        <fullName evidence="9">Major facilitator superfamily (MFS) profile domain-containing protein</fullName>
    </recommendedName>
</protein>
<feature type="transmembrane region" description="Helical" evidence="8">
    <location>
        <begin position="178"/>
        <end position="199"/>
    </location>
</feature>
<feature type="transmembrane region" description="Helical" evidence="8">
    <location>
        <begin position="369"/>
        <end position="393"/>
    </location>
</feature>
<dbReference type="SUPFAM" id="SSF103473">
    <property type="entry name" value="MFS general substrate transporter"/>
    <property type="match status" value="1"/>
</dbReference>
<proteinExistence type="inferred from homology"/>
<keyword evidence="4 8" id="KW-0812">Transmembrane</keyword>
<dbReference type="EMBL" id="KN847541">
    <property type="protein sequence ID" value="KIW04257.1"/>
    <property type="molecule type" value="Genomic_DNA"/>
</dbReference>
<dbReference type="InParanoid" id="A0A0D1YU96"/>
<dbReference type="Gene3D" id="1.20.1250.20">
    <property type="entry name" value="MFS general substrate transporter like domains"/>
    <property type="match status" value="1"/>
</dbReference>
<dbReference type="Proteomes" id="UP000053259">
    <property type="component" value="Unassembled WGS sequence"/>
</dbReference>
<evidence type="ECO:0000256" key="3">
    <source>
        <dbReference type="ARBA" id="ARBA00022448"/>
    </source>
</evidence>
<keyword evidence="5 8" id="KW-1133">Transmembrane helix</keyword>
<dbReference type="GO" id="GO:0016020">
    <property type="term" value="C:membrane"/>
    <property type="evidence" value="ECO:0007669"/>
    <property type="project" value="UniProtKB-SubCell"/>
</dbReference>
<dbReference type="HOGENOM" id="CLU_001265_30_13_1"/>
<feature type="transmembrane region" description="Helical" evidence="8">
    <location>
        <begin position="405"/>
        <end position="429"/>
    </location>
</feature>
<feature type="transmembrane region" description="Helical" evidence="8">
    <location>
        <begin position="268"/>
        <end position="293"/>
    </location>
</feature>
<organism evidence="10 11">
    <name type="scientific">Verruconis gallopava</name>
    <dbReference type="NCBI Taxonomy" id="253628"/>
    <lineage>
        <taxon>Eukaryota</taxon>
        <taxon>Fungi</taxon>
        <taxon>Dikarya</taxon>
        <taxon>Ascomycota</taxon>
        <taxon>Pezizomycotina</taxon>
        <taxon>Dothideomycetes</taxon>
        <taxon>Pleosporomycetidae</taxon>
        <taxon>Venturiales</taxon>
        <taxon>Sympoventuriaceae</taxon>
        <taxon>Verruconis</taxon>
    </lineage>
</organism>
<dbReference type="PRINTS" id="PR00171">
    <property type="entry name" value="SUGRTRNSPORT"/>
</dbReference>
<comment type="subcellular location">
    <subcellularLocation>
        <location evidence="1">Membrane</location>
        <topology evidence="1">Multi-pass membrane protein</topology>
    </subcellularLocation>
</comment>
<dbReference type="PROSITE" id="PS00216">
    <property type="entry name" value="SUGAR_TRANSPORT_1"/>
    <property type="match status" value="1"/>
</dbReference>
<dbReference type="GO" id="GO:0005351">
    <property type="term" value="F:carbohydrate:proton symporter activity"/>
    <property type="evidence" value="ECO:0007669"/>
    <property type="project" value="TreeGrafter"/>
</dbReference>
<gene>
    <name evidence="10" type="ORF">PV09_04561</name>
</gene>
<dbReference type="InterPro" id="IPR020846">
    <property type="entry name" value="MFS_dom"/>
</dbReference>
<dbReference type="RefSeq" id="XP_016214126.1">
    <property type="nucleotide sequence ID" value="XM_016357924.1"/>
</dbReference>
<feature type="transmembrane region" description="Helical" evidence="8">
    <location>
        <begin position="146"/>
        <end position="166"/>
    </location>
</feature>
<dbReference type="InterPro" id="IPR036259">
    <property type="entry name" value="MFS_trans_sf"/>
</dbReference>
<dbReference type="Pfam" id="PF00083">
    <property type="entry name" value="Sugar_tr"/>
    <property type="match status" value="1"/>
</dbReference>
<dbReference type="NCBIfam" id="TIGR00879">
    <property type="entry name" value="SP"/>
    <property type="match status" value="1"/>
</dbReference>
<evidence type="ECO:0000256" key="4">
    <source>
        <dbReference type="ARBA" id="ARBA00022692"/>
    </source>
</evidence>
<comment type="similarity">
    <text evidence="2 7">Belongs to the major facilitator superfamily. Sugar transporter (TC 2.A.1.1) family.</text>
</comment>
<dbReference type="InterPro" id="IPR005828">
    <property type="entry name" value="MFS_sugar_transport-like"/>
</dbReference>
<dbReference type="PANTHER" id="PTHR48022:SF11">
    <property type="entry name" value="MONOSACCHARIDE TRANSPORTER (HXT8), PUTATIVE (AFU_ORTHOLOGUE AFUA_2G08120)-RELATED"/>
    <property type="match status" value="1"/>
</dbReference>
<evidence type="ECO:0000256" key="2">
    <source>
        <dbReference type="ARBA" id="ARBA00010992"/>
    </source>
</evidence>
<dbReference type="InterPro" id="IPR005829">
    <property type="entry name" value="Sugar_transporter_CS"/>
</dbReference>
<evidence type="ECO:0000313" key="11">
    <source>
        <dbReference type="Proteomes" id="UP000053259"/>
    </source>
</evidence>
<evidence type="ECO:0000313" key="10">
    <source>
        <dbReference type="EMBL" id="KIW04257.1"/>
    </source>
</evidence>
<accession>A0A0D1YU96</accession>
<keyword evidence="6 8" id="KW-0472">Membrane</keyword>
<feature type="transmembrane region" description="Helical" evidence="8">
    <location>
        <begin position="53"/>
        <end position="75"/>
    </location>
</feature>
<dbReference type="FunFam" id="1.20.1250.20:FF:000134">
    <property type="entry name" value="MFS sugar transporter protein"/>
    <property type="match status" value="1"/>
</dbReference>
<evidence type="ECO:0000256" key="8">
    <source>
        <dbReference type="SAM" id="Phobius"/>
    </source>
</evidence>
<feature type="transmembrane region" description="Helical" evidence="8">
    <location>
        <begin position="435"/>
        <end position="454"/>
    </location>
</feature>
<name>A0A0D1YU96_9PEZI</name>
<evidence type="ECO:0000256" key="6">
    <source>
        <dbReference type="ARBA" id="ARBA00023136"/>
    </source>
</evidence>
<feature type="transmembrane region" description="Helical" evidence="8">
    <location>
        <begin position="305"/>
        <end position="324"/>
    </location>
</feature>
<dbReference type="VEuPathDB" id="FungiDB:PV09_04561"/>